<evidence type="ECO:0000313" key="2">
    <source>
        <dbReference type="Proteomes" id="UP000017396"/>
    </source>
</evidence>
<dbReference type="EMBL" id="CP003587">
    <property type="protein sequence ID" value="AGY59703.1"/>
    <property type="molecule type" value="Genomic_DNA"/>
</dbReference>
<dbReference type="Proteomes" id="UP000017396">
    <property type="component" value="Chromosome"/>
</dbReference>
<organism evidence="1 2">
    <name type="scientific">Gloeobacter kilaueensis (strain ATCC BAA-2537 / CCAP 1431/1 / ULC 316 / JS1)</name>
    <dbReference type="NCBI Taxonomy" id="1183438"/>
    <lineage>
        <taxon>Bacteria</taxon>
        <taxon>Bacillati</taxon>
        <taxon>Cyanobacteriota</taxon>
        <taxon>Cyanophyceae</taxon>
        <taxon>Gloeobacterales</taxon>
        <taxon>Gloeobacteraceae</taxon>
        <taxon>Gloeobacter</taxon>
    </lineage>
</organism>
<dbReference type="HOGENOM" id="CLU_2142333_0_0_3"/>
<sequence>MFSANAMPQLKDGRVELDLEFKSFFVNLVERSYREGLSLVRIKEDIATVRRELEVAGLAEMPLEQWAEEAIFALKRRENLPLRAVDANANLAVCKLCGKVGPYRETNCASFCPYGI</sequence>
<gene>
    <name evidence="1" type="ORF">GKIL_3457</name>
</gene>
<dbReference type="STRING" id="1183438.GKIL_3457"/>
<keyword evidence="2" id="KW-1185">Reference proteome</keyword>
<dbReference type="AlphaFoldDB" id="U5QLD9"/>
<name>U5QLD9_GLOK1</name>
<dbReference type="RefSeq" id="WP_023175002.1">
    <property type="nucleotide sequence ID" value="NC_022600.1"/>
</dbReference>
<dbReference type="KEGG" id="glj:GKIL_3457"/>
<evidence type="ECO:0000313" key="1">
    <source>
        <dbReference type="EMBL" id="AGY59703.1"/>
    </source>
</evidence>
<reference evidence="1 2" key="1">
    <citation type="journal article" date="2013" name="PLoS ONE">
        <title>Cultivation and Complete Genome Sequencing of Gloeobacter kilaueensis sp. nov., from a Lava Cave in Kilauea Caldera, Hawai'i.</title>
        <authorList>
            <person name="Saw J.H."/>
            <person name="Schatz M."/>
            <person name="Brown M.V."/>
            <person name="Kunkel D.D."/>
            <person name="Foster J.S."/>
            <person name="Shick H."/>
            <person name="Christensen S."/>
            <person name="Hou S."/>
            <person name="Wan X."/>
            <person name="Donachie S.P."/>
        </authorList>
    </citation>
    <scope>NUCLEOTIDE SEQUENCE [LARGE SCALE GENOMIC DNA]</scope>
    <source>
        <strain evidence="2">JS</strain>
    </source>
</reference>
<accession>U5QLD9</accession>
<protein>
    <submittedName>
        <fullName evidence="1">Uncharacterized protein</fullName>
    </submittedName>
</protein>
<proteinExistence type="predicted"/>